<keyword evidence="2" id="KW-0663">Pyridoxal phosphate</keyword>
<reference evidence="5" key="1">
    <citation type="submission" date="2018-08" db="EMBL/GenBank/DDBJ databases">
        <authorList>
            <person name="Im W.T."/>
        </authorList>
    </citation>
    <scope>NUCLEOTIDE SEQUENCE [LARGE SCALE GENOMIC DNA]</scope>
    <source>
        <strain evidence="5">LA-28</strain>
    </source>
</reference>
<dbReference type="GO" id="GO:0008838">
    <property type="term" value="F:diaminopropionate ammonia-lyase activity"/>
    <property type="evidence" value="ECO:0007669"/>
    <property type="project" value="UniProtKB-EC"/>
</dbReference>
<evidence type="ECO:0000313" key="5">
    <source>
        <dbReference type="Proteomes" id="UP000262379"/>
    </source>
</evidence>
<dbReference type="Proteomes" id="UP000262379">
    <property type="component" value="Unassembled WGS sequence"/>
</dbReference>
<dbReference type="GO" id="GO:0030170">
    <property type="term" value="F:pyridoxal phosphate binding"/>
    <property type="evidence" value="ECO:0007669"/>
    <property type="project" value="InterPro"/>
</dbReference>
<name>A0A371X8V4_9HYPH</name>
<gene>
    <name evidence="4" type="ORF">DY251_16640</name>
</gene>
<dbReference type="CDD" id="cd00640">
    <property type="entry name" value="Trp-synth-beta_II"/>
    <property type="match status" value="1"/>
</dbReference>
<dbReference type="EC" id="4.3.1.15" evidence="4"/>
<comment type="cofactor">
    <cofactor evidence="1">
        <name>pyridoxal 5'-phosphate</name>
        <dbReference type="ChEBI" id="CHEBI:597326"/>
    </cofactor>
</comment>
<keyword evidence="4" id="KW-0456">Lyase</keyword>
<dbReference type="AlphaFoldDB" id="A0A371X8V4"/>
<dbReference type="Gene3D" id="3.40.50.1100">
    <property type="match status" value="2"/>
</dbReference>
<dbReference type="NCBIfam" id="TIGR01747">
    <property type="entry name" value="diampropi_NH3ly"/>
    <property type="match status" value="1"/>
</dbReference>
<protein>
    <submittedName>
        <fullName evidence="4">Diaminopropionate ammonia-lyase</fullName>
        <ecNumber evidence="4">4.3.1.15</ecNumber>
    </submittedName>
</protein>
<dbReference type="EMBL" id="QURN01000014">
    <property type="protein sequence ID" value="RFC65669.1"/>
    <property type="molecule type" value="Genomic_DNA"/>
</dbReference>
<accession>A0A371X8V4</accession>
<dbReference type="InterPro" id="IPR036052">
    <property type="entry name" value="TrpB-like_PALP_sf"/>
</dbReference>
<dbReference type="PANTHER" id="PTHR42937:SF1">
    <property type="entry name" value="DIAMINOPROPIONATE AMMONIA-LYASE"/>
    <property type="match status" value="1"/>
</dbReference>
<dbReference type="InterPro" id="IPR001926">
    <property type="entry name" value="TrpB-like_PALP"/>
</dbReference>
<evidence type="ECO:0000313" key="4">
    <source>
        <dbReference type="EMBL" id="RFC65669.1"/>
    </source>
</evidence>
<evidence type="ECO:0000259" key="3">
    <source>
        <dbReference type="Pfam" id="PF00291"/>
    </source>
</evidence>
<dbReference type="NCBIfam" id="NF006058">
    <property type="entry name" value="PRK08206.1"/>
    <property type="match status" value="1"/>
</dbReference>
<dbReference type="PANTHER" id="PTHR42937">
    <property type="match status" value="1"/>
</dbReference>
<organism evidence="4 5">
    <name type="scientific">Mesorhizobium denitrificans</name>
    <dbReference type="NCBI Taxonomy" id="2294114"/>
    <lineage>
        <taxon>Bacteria</taxon>
        <taxon>Pseudomonadati</taxon>
        <taxon>Pseudomonadota</taxon>
        <taxon>Alphaproteobacteria</taxon>
        <taxon>Hyphomicrobiales</taxon>
        <taxon>Phyllobacteriaceae</taxon>
        <taxon>Mesorhizobium</taxon>
    </lineage>
</organism>
<comment type="caution">
    <text evidence="4">The sequence shown here is derived from an EMBL/GenBank/DDBJ whole genome shotgun (WGS) entry which is preliminary data.</text>
</comment>
<dbReference type="Pfam" id="PF00291">
    <property type="entry name" value="PALP"/>
    <property type="match status" value="1"/>
</dbReference>
<evidence type="ECO:0000256" key="2">
    <source>
        <dbReference type="ARBA" id="ARBA00022898"/>
    </source>
</evidence>
<dbReference type="RefSeq" id="WP_116625041.1">
    <property type="nucleotide sequence ID" value="NZ_QURN01000014.1"/>
</dbReference>
<keyword evidence="5" id="KW-1185">Reference proteome</keyword>
<feature type="domain" description="Tryptophan synthase beta chain-like PALP" evidence="3">
    <location>
        <begin position="46"/>
        <end position="363"/>
    </location>
</feature>
<dbReference type="InterPro" id="IPR010081">
    <property type="entry name" value="DiNH2opropionate_NH3_lyase"/>
</dbReference>
<sequence>MEVKRFNARAIQNAHADRQRLYGEEERSIISLESLDKALAEITTWPGYSPTPLLRLKGLASKLGIGELHYKDEGQRFGLKSFKAIGGAYAVLAILQEFIAGKGIKEPVSAADLISGKHRNLIADVVVAAATDGNHGRSVAWGAKMFGCSCVIYLHEHVSTSRQREIEKYGARIVRVKGHYDDSVQRCAADCVANGWFLAGDTSNAATAHVPSLIMQGYTIIADEIADEMGNEAPTHVFVQAGVGGLAAAIAAYYWEKLGAQRPKIIVIEPHRADCIYRSIAAGKPTAVPGDTNTVMACLAAGEVSAPAWIVLKHATDGVITLPEEAAPEAMRLLAAGVGGDPAIVAGESGCAAVAGLIAATLNPEVKTLFGLGKDSRIVAIGSEGATDEEAYQRIVGRASESVAA</sequence>
<evidence type="ECO:0000256" key="1">
    <source>
        <dbReference type="ARBA" id="ARBA00001933"/>
    </source>
</evidence>
<dbReference type="SUPFAM" id="SSF53686">
    <property type="entry name" value="Tryptophan synthase beta subunit-like PLP-dependent enzymes"/>
    <property type="match status" value="1"/>
</dbReference>
<proteinExistence type="predicted"/>